<dbReference type="RefSeq" id="WP_207576018.1">
    <property type="nucleotide sequence ID" value="NZ_JAFNME010000034.1"/>
</dbReference>
<evidence type="ECO:0000313" key="2">
    <source>
        <dbReference type="EMBL" id="MBO1250627.1"/>
    </source>
</evidence>
<feature type="transmembrane region" description="Helical" evidence="1">
    <location>
        <begin position="68"/>
        <end position="90"/>
    </location>
</feature>
<comment type="caution">
    <text evidence="2">The sequence shown here is derived from an EMBL/GenBank/DDBJ whole genome shotgun (WGS) entry which is preliminary data.</text>
</comment>
<feature type="transmembrane region" description="Helical" evidence="1">
    <location>
        <begin position="27"/>
        <end position="47"/>
    </location>
</feature>
<organism evidence="2 3">
    <name type="scientific">Comamonas denitrificans</name>
    <dbReference type="NCBI Taxonomy" id="117506"/>
    <lineage>
        <taxon>Bacteria</taxon>
        <taxon>Pseudomonadati</taxon>
        <taxon>Pseudomonadota</taxon>
        <taxon>Betaproteobacteria</taxon>
        <taxon>Burkholderiales</taxon>
        <taxon>Comamonadaceae</taxon>
        <taxon>Comamonas</taxon>
    </lineage>
</organism>
<dbReference type="EMBL" id="JAFNME010000034">
    <property type="protein sequence ID" value="MBO1250627.1"/>
    <property type="molecule type" value="Genomic_DNA"/>
</dbReference>
<evidence type="ECO:0000256" key="1">
    <source>
        <dbReference type="SAM" id="Phobius"/>
    </source>
</evidence>
<gene>
    <name evidence="2" type="ORF">J1777_12445</name>
</gene>
<proteinExistence type="predicted"/>
<reference evidence="2" key="1">
    <citation type="submission" date="2021-03" db="EMBL/GenBank/DDBJ databases">
        <title>Comamonas denitrificans.</title>
        <authorList>
            <person name="Finster K."/>
        </authorList>
    </citation>
    <scope>NUCLEOTIDE SEQUENCE</scope>
    <source>
        <strain evidence="2">MM2021_4</strain>
    </source>
</reference>
<keyword evidence="3" id="KW-1185">Reference proteome</keyword>
<sequence>ALRSDNCGKSDGMRLGCSCGCALTDTLLWNGLLACCAASLLVLESNIRKNLKKQPEAKCYFFNSCYRLVFRGFFMIFSWCSGLACGSCFLV</sequence>
<protein>
    <submittedName>
        <fullName evidence="2">Uncharacterized protein</fullName>
    </submittedName>
</protein>
<keyword evidence="1" id="KW-1133">Transmembrane helix</keyword>
<dbReference type="Proteomes" id="UP000664731">
    <property type="component" value="Unassembled WGS sequence"/>
</dbReference>
<dbReference type="AlphaFoldDB" id="A0A939H078"/>
<keyword evidence="1" id="KW-0812">Transmembrane</keyword>
<evidence type="ECO:0000313" key="3">
    <source>
        <dbReference type="Proteomes" id="UP000664731"/>
    </source>
</evidence>
<name>A0A939H078_9BURK</name>
<feature type="non-terminal residue" evidence="2">
    <location>
        <position position="1"/>
    </location>
</feature>
<accession>A0A939H078</accession>
<keyword evidence="1" id="KW-0472">Membrane</keyword>